<gene>
    <name evidence="3" type="ORF">BKA07_003175</name>
</gene>
<proteinExistence type="predicted"/>
<accession>A0A846S3K3</accession>
<dbReference type="GO" id="GO:0055085">
    <property type="term" value="P:transmembrane transport"/>
    <property type="evidence" value="ECO:0007669"/>
    <property type="project" value="InterPro"/>
</dbReference>
<dbReference type="Gene3D" id="3.40.190.170">
    <property type="entry name" value="Bacterial extracellular solute-binding protein, family 7"/>
    <property type="match status" value="1"/>
</dbReference>
<dbReference type="AlphaFoldDB" id="A0A846S3K3"/>
<dbReference type="Pfam" id="PF03480">
    <property type="entry name" value="DctP"/>
    <property type="match status" value="1"/>
</dbReference>
<dbReference type="RefSeq" id="WP_167951755.1">
    <property type="nucleotide sequence ID" value="NZ_BAAAPQ010000031.1"/>
</dbReference>
<sequence length="361" mass="38394">MSLLENLGTRPKHKRSLLPLVSTLIVALSAIAGCASTDSSGHTTLSLADSYSPKHPFGKYGVSVFLDELDDGGIATEYYPSGQMGNAEDLASLISTDNVDIGPASAAYLEDKLPLSSVGDLPMMTTDACVASESMMDLLAEDGILYQEEYEDRGLRPLWVSIIPGYEVMTSNANVEEPSDVNGLLLRSSGGAFDVTMETIGASAVSMSAADTYEAMARSTVDGTAMPFVSVPSYNLEQVAIYSTKGLNLGSVGIPYVISERAWDGLSPQEQQKVTDAAAKAQQSLCDGLNKEKSEAEALMKDAGVTFTPIDGNAKQKWARELSRAKSDWATSLDSAGLPGTEVLTDFEKAVTKNERNRTVS</sequence>
<protein>
    <submittedName>
        <fullName evidence="3">TRAP-type C4-dicarboxylate transport system substrate-binding protein</fullName>
    </submittedName>
</protein>
<dbReference type="PANTHER" id="PTHR33376:SF15">
    <property type="entry name" value="BLL6794 PROTEIN"/>
    <property type="match status" value="1"/>
</dbReference>
<dbReference type="NCBIfam" id="NF037995">
    <property type="entry name" value="TRAP_S1"/>
    <property type="match status" value="1"/>
</dbReference>
<evidence type="ECO:0000256" key="2">
    <source>
        <dbReference type="SAM" id="SignalP"/>
    </source>
</evidence>
<feature type="signal peptide" evidence="2">
    <location>
        <begin position="1"/>
        <end position="32"/>
    </location>
</feature>
<feature type="chain" id="PRO_5039247781" evidence="2">
    <location>
        <begin position="33"/>
        <end position="361"/>
    </location>
</feature>
<evidence type="ECO:0000256" key="1">
    <source>
        <dbReference type="ARBA" id="ARBA00022729"/>
    </source>
</evidence>
<evidence type="ECO:0000313" key="3">
    <source>
        <dbReference type="EMBL" id="NJC58140.1"/>
    </source>
</evidence>
<dbReference type="EMBL" id="JAATJN010000001">
    <property type="protein sequence ID" value="NJC58140.1"/>
    <property type="molecule type" value="Genomic_DNA"/>
</dbReference>
<dbReference type="Proteomes" id="UP000576792">
    <property type="component" value="Unassembled WGS sequence"/>
</dbReference>
<dbReference type="InterPro" id="IPR038404">
    <property type="entry name" value="TRAP_DctP_sf"/>
</dbReference>
<organism evidence="3 4">
    <name type="scientific">Brevibacterium marinum</name>
    <dbReference type="NCBI Taxonomy" id="418643"/>
    <lineage>
        <taxon>Bacteria</taxon>
        <taxon>Bacillati</taxon>
        <taxon>Actinomycetota</taxon>
        <taxon>Actinomycetes</taxon>
        <taxon>Micrococcales</taxon>
        <taxon>Brevibacteriaceae</taxon>
        <taxon>Brevibacterium</taxon>
    </lineage>
</organism>
<keyword evidence="1 2" id="KW-0732">Signal</keyword>
<evidence type="ECO:0000313" key="4">
    <source>
        <dbReference type="Proteomes" id="UP000576792"/>
    </source>
</evidence>
<dbReference type="PANTHER" id="PTHR33376">
    <property type="match status" value="1"/>
</dbReference>
<name>A0A846S3K3_9MICO</name>
<keyword evidence="4" id="KW-1185">Reference proteome</keyword>
<comment type="caution">
    <text evidence="3">The sequence shown here is derived from an EMBL/GenBank/DDBJ whole genome shotgun (WGS) entry which is preliminary data.</text>
</comment>
<dbReference type="InterPro" id="IPR018389">
    <property type="entry name" value="DctP_fam"/>
</dbReference>
<reference evidence="3 4" key="1">
    <citation type="submission" date="2020-03" db="EMBL/GenBank/DDBJ databases">
        <title>Sequencing the genomes of 1000 actinobacteria strains.</title>
        <authorList>
            <person name="Klenk H.-P."/>
        </authorList>
    </citation>
    <scope>NUCLEOTIDE SEQUENCE [LARGE SCALE GENOMIC DNA]</scope>
    <source>
        <strain evidence="3 4">DSM 18964</strain>
    </source>
</reference>